<protein>
    <submittedName>
        <fullName evidence="3">Uncharacterized protein</fullName>
    </submittedName>
</protein>
<dbReference type="WBParaSite" id="Csp11.Scaffold630.g18753.t1">
    <property type="protein sequence ID" value="Csp11.Scaffold630.g18753.t1"/>
    <property type="gene ID" value="Csp11.Scaffold630.g18753"/>
</dbReference>
<evidence type="ECO:0000313" key="3">
    <source>
        <dbReference type="WBParaSite" id="Csp11.Scaffold630.g18753.t1"/>
    </source>
</evidence>
<feature type="compositionally biased region" description="Acidic residues" evidence="1">
    <location>
        <begin position="271"/>
        <end position="303"/>
    </location>
</feature>
<feature type="region of interest" description="Disordered" evidence="1">
    <location>
        <begin position="262"/>
        <end position="316"/>
    </location>
</feature>
<sequence length="316" mass="37079">MPNISDYLSTYGPETRRRNFYNAILNFDNLIENLTLFSTYSAIFFSPALNIAKKMRDLCIRAFAIQIHREPGYLGQVEQLSNELHVLQMKQFESMRLCADRILNETKGFRLEALLKIYRYWRVLEEVPLPMQEWDVPDGHIYHWRFIWKLETPEFDLFSDVFQDMGASDPTDYREDFPVTTHRQFTQIGDSDEFDFCTYESNADTNEDSEYEDGYLEIEEADFAEFEEQWRLLVENGNSDLNDEDLSPEAREMLAEYRRIRAEREEKECNDADSEDTDDSGNSDESETVEDLGSDDDSSEDSELPSILSHLTLNPR</sequence>
<keyword evidence="2" id="KW-1185">Reference proteome</keyword>
<evidence type="ECO:0000313" key="2">
    <source>
        <dbReference type="Proteomes" id="UP000095282"/>
    </source>
</evidence>
<proteinExistence type="predicted"/>
<name>A0A1I7URZ2_9PELO</name>
<accession>A0A1I7URZ2</accession>
<dbReference type="eggNOG" id="ENOG502TKUN">
    <property type="taxonomic scope" value="Eukaryota"/>
</dbReference>
<organism evidence="2 3">
    <name type="scientific">Caenorhabditis tropicalis</name>
    <dbReference type="NCBI Taxonomy" id="1561998"/>
    <lineage>
        <taxon>Eukaryota</taxon>
        <taxon>Metazoa</taxon>
        <taxon>Ecdysozoa</taxon>
        <taxon>Nematoda</taxon>
        <taxon>Chromadorea</taxon>
        <taxon>Rhabditida</taxon>
        <taxon>Rhabditina</taxon>
        <taxon>Rhabditomorpha</taxon>
        <taxon>Rhabditoidea</taxon>
        <taxon>Rhabditidae</taxon>
        <taxon>Peloderinae</taxon>
        <taxon>Caenorhabditis</taxon>
    </lineage>
</organism>
<dbReference type="Proteomes" id="UP000095282">
    <property type="component" value="Unplaced"/>
</dbReference>
<reference evidence="3" key="1">
    <citation type="submission" date="2016-11" db="UniProtKB">
        <authorList>
            <consortium name="WormBaseParasite"/>
        </authorList>
    </citation>
    <scope>IDENTIFICATION</scope>
</reference>
<evidence type="ECO:0000256" key="1">
    <source>
        <dbReference type="SAM" id="MobiDB-lite"/>
    </source>
</evidence>
<dbReference type="AlphaFoldDB" id="A0A1I7URZ2"/>